<evidence type="ECO:0000256" key="8">
    <source>
        <dbReference type="ARBA" id="ARBA00022692"/>
    </source>
</evidence>
<evidence type="ECO:0000256" key="6">
    <source>
        <dbReference type="ARBA" id="ARBA00022475"/>
    </source>
</evidence>
<evidence type="ECO:0000256" key="10">
    <source>
        <dbReference type="ARBA" id="ARBA00022989"/>
    </source>
</evidence>
<dbReference type="NCBIfam" id="TIGR03141">
    <property type="entry name" value="cytochro_ccmD"/>
    <property type="match status" value="1"/>
</dbReference>
<evidence type="ECO:0000313" key="14">
    <source>
        <dbReference type="Proteomes" id="UP000024942"/>
    </source>
</evidence>
<comment type="subcellular location">
    <subcellularLocation>
        <location evidence="2 12">Cell inner membrane</location>
        <topology evidence="2 12">Single-pass membrane protein</topology>
    </subcellularLocation>
</comment>
<evidence type="ECO:0000256" key="5">
    <source>
        <dbReference type="ARBA" id="ARBA00022448"/>
    </source>
</evidence>
<reference evidence="13 14" key="1">
    <citation type="journal article" date="2014" name="Antonie Van Leeuwenhoek">
        <title>Hyphomonas beringensis sp. nov. and Hyphomonas chukchiensis sp. nov., isolated from surface seawater of the Bering Sea and Chukchi Sea.</title>
        <authorList>
            <person name="Li C."/>
            <person name="Lai Q."/>
            <person name="Li G."/>
            <person name="Dong C."/>
            <person name="Wang J."/>
            <person name="Liao Y."/>
            <person name="Shao Z."/>
        </authorList>
    </citation>
    <scope>NUCLEOTIDE SEQUENCE [LARGE SCALE GENOMIC DNA]</scope>
    <source>
        <strain evidence="13 14">SCH89</strain>
    </source>
</reference>
<keyword evidence="8 12" id="KW-0812">Transmembrane</keyword>
<gene>
    <name evidence="13" type="ORF">HOC_05429</name>
</gene>
<dbReference type="GO" id="GO:0017004">
    <property type="term" value="P:cytochrome complex assembly"/>
    <property type="evidence" value="ECO:0007669"/>
    <property type="project" value="UniProtKB-KW"/>
</dbReference>
<keyword evidence="6 12" id="KW-1003">Cell membrane</keyword>
<evidence type="ECO:0000256" key="1">
    <source>
        <dbReference type="ARBA" id="ARBA00002442"/>
    </source>
</evidence>
<protein>
    <recommendedName>
        <fullName evidence="4 12">Heme exporter protein D</fullName>
    </recommendedName>
</protein>
<proteinExistence type="inferred from homology"/>
<feature type="transmembrane region" description="Helical" evidence="12">
    <location>
        <begin position="12"/>
        <end position="36"/>
    </location>
</feature>
<dbReference type="EMBL" id="ARYL01000005">
    <property type="protein sequence ID" value="KDA03569.1"/>
    <property type="molecule type" value="Genomic_DNA"/>
</dbReference>
<keyword evidence="5 12" id="KW-0813">Transport</keyword>
<dbReference type="AlphaFoldDB" id="A0A059GA10"/>
<comment type="caution">
    <text evidence="13">The sequence shown here is derived from an EMBL/GenBank/DDBJ whole genome shotgun (WGS) entry which is preliminary data.</text>
</comment>
<sequence length="54" mass="5582">MELLPDLGKNAAYIWACYGLGAFLIGGALVGTVLKARAAKAALDRMQASDEDAA</sequence>
<evidence type="ECO:0000256" key="11">
    <source>
        <dbReference type="ARBA" id="ARBA00023136"/>
    </source>
</evidence>
<dbReference type="Pfam" id="PF04995">
    <property type="entry name" value="CcmD"/>
    <property type="match status" value="1"/>
</dbReference>
<comment type="function">
    <text evidence="1 12">Required for the export of heme to the periplasm for the biogenesis of c-type cytochromes.</text>
</comment>
<keyword evidence="10 12" id="KW-1133">Transmembrane helix</keyword>
<evidence type="ECO:0000256" key="4">
    <source>
        <dbReference type="ARBA" id="ARBA00016461"/>
    </source>
</evidence>
<dbReference type="PATRIC" id="fig|1280953.3.peg.1093"/>
<dbReference type="Proteomes" id="UP000024942">
    <property type="component" value="Unassembled WGS sequence"/>
</dbReference>
<dbReference type="GO" id="GO:0015886">
    <property type="term" value="P:heme transport"/>
    <property type="evidence" value="ECO:0007669"/>
    <property type="project" value="InterPro"/>
</dbReference>
<accession>A0A059GA10</accession>
<evidence type="ECO:0000256" key="7">
    <source>
        <dbReference type="ARBA" id="ARBA00022519"/>
    </source>
</evidence>
<evidence type="ECO:0000256" key="3">
    <source>
        <dbReference type="ARBA" id="ARBA00008741"/>
    </source>
</evidence>
<evidence type="ECO:0000256" key="12">
    <source>
        <dbReference type="RuleBase" id="RU363101"/>
    </source>
</evidence>
<dbReference type="GO" id="GO:0005886">
    <property type="term" value="C:plasma membrane"/>
    <property type="evidence" value="ECO:0007669"/>
    <property type="project" value="UniProtKB-SubCell"/>
</dbReference>
<dbReference type="STRING" id="1280953.HOC_05429"/>
<comment type="similarity">
    <text evidence="3 12">Belongs to the CcmD/CycX/HelD family.</text>
</comment>
<organism evidence="13 14">
    <name type="scientific">Hyphomonas oceanitis SCH89</name>
    <dbReference type="NCBI Taxonomy" id="1280953"/>
    <lineage>
        <taxon>Bacteria</taxon>
        <taxon>Pseudomonadati</taxon>
        <taxon>Pseudomonadota</taxon>
        <taxon>Alphaproteobacteria</taxon>
        <taxon>Hyphomonadales</taxon>
        <taxon>Hyphomonadaceae</taxon>
        <taxon>Hyphomonas</taxon>
    </lineage>
</organism>
<dbReference type="InterPro" id="IPR007078">
    <property type="entry name" value="Haem_export_protD_CcmD"/>
</dbReference>
<keyword evidence="7 12" id="KW-0997">Cell inner membrane</keyword>
<evidence type="ECO:0000313" key="13">
    <source>
        <dbReference type="EMBL" id="KDA03569.1"/>
    </source>
</evidence>
<name>A0A059GA10_9PROT</name>
<keyword evidence="11 12" id="KW-0472">Membrane</keyword>
<keyword evidence="13" id="KW-0449">Lipoprotein</keyword>
<evidence type="ECO:0000256" key="2">
    <source>
        <dbReference type="ARBA" id="ARBA00004377"/>
    </source>
</evidence>
<keyword evidence="14" id="KW-1185">Reference proteome</keyword>
<keyword evidence="9 12" id="KW-0201">Cytochrome c-type biogenesis</keyword>
<evidence type="ECO:0000256" key="9">
    <source>
        <dbReference type="ARBA" id="ARBA00022748"/>
    </source>
</evidence>